<reference evidence="3" key="1">
    <citation type="submission" date="2022-11" db="UniProtKB">
        <authorList>
            <consortium name="EnsemblMetazoa"/>
        </authorList>
    </citation>
    <scope>IDENTIFICATION</scope>
</reference>
<proteinExistence type="predicted"/>
<dbReference type="GeneID" id="114575326"/>
<keyword evidence="4" id="KW-1185">Reference proteome</keyword>
<feature type="region of interest" description="Disordered" evidence="2">
    <location>
        <begin position="360"/>
        <end position="380"/>
    </location>
</feature>
<evidence type="ECO:0000313" key="3">
    <source>
        <dbReference type="EnsemblMetazoa" id="XP_028515779.1"/>
    </source>
</evidence>
<dbReference type="AlphaFoldDB" id="A0A913YKY5"/>
<accession>A0A913YKY5</accession>
<dbReference type="KEGG" id="epa:114575326"/>
<evidence type="ECO:0000256" key="1">
    <source>
        <dbReference type="SAM" id="Coils"/>
    </source>
</evidence>
<protein>
    <submittedName>
        <fullName evidence="3">Uncharacterized protein</fullName>
    </submittedName>
</protein>
<dbReference type="RefSeq" id="XP_028515779.1">
    <property type="nucleotide sequence ID" value="XM_028659978.1"/>
</dbReference>
<name>A0A913YKY5_EXADI</name>
<evidence type="ECO:0000256" key="2">
    <source>
        <dbReference type="SAM" id="MobiDB-lite"/>
    </source>
</evidence>
<feature type="compositionally biased region" description="Polar residues" evidence="2">
    <location>
        <begin position="261"/>
        <end position="273"/>
    </location>
</feature>
<feature type="compositionally biased region" description="Polar residues" evidence="2">
    <location>
        <begin position="280"/>
        <end position="292"/>
    </location>
</feature>
<feature type="compositionally biased region" description="Polar residues" evidence="2">
    <location>
        <begin position="218"/>
        <end position="230"/>
    </location>
</feature>
<sequence length="416" mass="46526">MLFEKVSNLTKKGHSLSSALIILAQRGDISKSDGNTLANEGSVLTEDLLRKFVVREKLRKKFQASKPDNANEPCNIVNKNGGIKENESCQRNSLNKSNASNGTPLQESSVQLTAILETPSYTSKHSSECLATPPKELFKDQLSVPSSVVSPWCKGTQNKYLYTNNIELNQINEPYSEDLNALPFSDNSVQNKGVTESVWGGTPFDHLEYYTDPPTDPPCSQKQRSEYTFTKQEHCDNPTVSTITQPEESNAPRGSTKENKQLMNTEETNGNQSDSKRAKNGSTSQESLVSSKRTLETKWQPGFSAKRSRTSEPRTFLMSGCQEQNAIDDKLSHQPFLKSNDDKIKQPHIVENELQLQRVTHDTQEDSGASSTTPIVTAEEHNTFKNSLANREERIKKLLEKQNNLLLKIKNRSEMG</sequence>
<dbReference type="Proteomes" id="UP000887567">
    <property type="component" value="Unplaced"/>
</dbReference>
<feature type="compositionally biased region" description="Polar residues" evidence="2">
    <location>
        <begin position="366"/>
        <end position="375"/>
    </location>
</feature>
<feature type="region of interest" description="Disordered" evidence="2">
    <location>
        <begin position="205"/>
        <end position="311"/>
    </location>
</feature>
<feature type="coiled-coil region" evidence="1">
    <location>
        <begin position="381"/>
        <end position="408"/>
    </location>
</feature>
<feature type="compositionally biased region" description="Polar residues" evidence="2">
    <location>
        <begin position="238"/>
        <end position="248"/>
    </location>
</feature>
<organism evidence="3 4">
    <name type="scientific">Exaiptasia diaphana</name>
    <name type="common">Tropical sea anemone</name>
    <name type="synonym">Aiptasia pulchella</name>
    <dbReference type="NCBI Taxonomy" id="2652724"/>
    <lineage>
        <taxon>Eukaryota</taxon>
        <taxon>Metazoa</taxon>
        <taxon>Cnidaria</taxon>
        <taxon>Anthozoa</taxon>
        <taxon>Hexacorallia</taxon>
        <taxon>Actiniaria</taxon>
        <taxon>Aiptasiidae</taxon>
        <taxon>Exaiptasia</taxon>
    </lineage>
</organism>
<keyword evidence="1" id="KW-0175">Coiled coil</keyword>
<evidence type="ECO:0000313" key="4">
    <source>
        <dbReference type="Proteomes" id="UP000887567"/>
    </source>
</evidence>
<dbReference type="EnsemblMetazoa" id="XM_028659978.1">
    <property type="protein sequence ID" value="XP_028515779.1"/>
    <property type="gene ID" value="LOC114575326"/>
</dbReference>